<evidence type="ECO:0000313" key="1">
    <source>
        <dbReference type="EMBL" id="QBP13724.1"/>
    </source>
</evidence>
<reference evidence="1 2" key="1">
    <citation type="submission" date="2019-03" db="EMBL/GenBank/DDBJ databases">
        <title>Comparative insights into the high quality Complete genome sequence of highly metal resistant Cupriavidus metallidurans strain BS1 isolated from a gold-copper mine.</title>
        <authorList>
            <person name="Mazhar H.S."/>
            <person name="Rensing C."/>
        </authorList>
    </citation>
    <scope>NUCLEOTIDE SEQUENCE [LARGE SCALE GENOMIC DNA]</scope>
    <source>
        <strain evidence="1 2">BS1</strain>
    </source>
</reference>
<name>A0A482J3T6_9BURK</name>
<proteinExistence type="predicted"/>
<protein>
    <submittedName>
        <fullName evidence="1">Uncharacterized protein</fullName>
    </submittedName>
</protein>
<dbReference type="AlphaFoldDB" id="A0A482J3T6"/>
<dbReference type="Proteomes" id="UP000253772">
    <property type="component" value="Chromosome c2"/>
</dbReference>
<dbReference type="EMBL" id="CP037901">
    <property type="protein sequence ID" value="QBP13724.1"/>
    <property type="molecule type" value="Genomic_DNA"/>
</dbReference>
<evidence type="ECO:0000313" key="2">
    <source>
        <dbReference type="Proteomes" id="UP000253772"/>
    </source>
</evidence>
<sequence>MVSPFVMDECGEDVNTGAPVLAPALARLWLRLWLWHLGAIDDRHGIRAIDAAVGTGELRHGKRAQTFKRLQDQHDEHDRHDVLPRDYGELIGANFMPPGQRHPRPAFDASWGNPDTGRHHGHALRTMSGHPPIPAQPAKAYPLLRPTWGTSPAMTGVLRYRSRAPRIGKSLQDSFPM</sequence>
<accession>A0A482J3T6</accession>
<gene>
    <name evidence="1" type="ORF">DDF84_029525</name>
</gene>
<organism evidence="1 2">
    <name type="scientific">Cupriavidus metallidurans</name>
    <dbReference type="NCBI Taxonomy" id="119219"/>
    <lineage>
        <taxon>Bacteria</taxon>
        <taxon>Pseudomonadati</taxon>
        <taxon>Pseudomonadota</taxon>
        <taxon>Betaproteobacteria</taxon>
        <taxon>Burkholderiales</taxon>
        <taxon>Burkholderiaceae</taxon>
        <taxon>Cupriavidus</taxon>
    </lineage>
</organism>